<protein>
    <submittedName>
        <fullName evidence="1">Type I phosphodiesterase / nucleotide pyrophosphatase</fullName>
    </submittedName>
</protein>
<accession>A0A518EZY9</accession>
<evidence type="ECO:0000313" key="2">
    <source>
        <dbReference type="Proteomes" id="UP000320390"/>
    </source>
</evidence>
<organism evidence="1 2">
    <name type="scientific">Saltatorellus ferox</name>
    <dbReference type="NCBI Taxonomy" id="2528018"/>
    <lineage>
        <taxon>Bacteria</taxon>
        <taxon>Pseudomonadati</taxon>
        <taxon>Planctomycetota</taxon>
        <taxon>Planctomycetia</taxon>
        <taxon>Planctomycetia incertae sedis</taxon>
        <taxon>Saltatorellus</taxon>
    </lineage>
</organism>
<dbReference type="Proteomes" id="UP000320390">
    <property type="component" value="Chromosome"/>
</dbReference>
<dbReference type="GO" id="GO:0016787">
    <property type="term" value="F:hydrolase activity"/>
    <property type="evidence" value="ECO:0007669"/>
    <property type="project" value="UniProtKB-ARBA"/>
</dbReference>
<proteinExistence type="predicted"/>
<keyword evidence="2" id="KW-1185">Reference proteome</keyword>
<dbReference type="EMBL" id="CP036434">
    <property type="protein sequence ID" value="QDV09654.1"/>
    <property type="molecule type" value="Genomic_DNA"/>
</dbReference>
<sequence length="531" mass="57688">MNSLLGLLALALVAGCGSGDSSPMDPQRLLVVGWDGATFDMLDPMLRAGELPNLAALIERGRSATLESTKIPISSAAWPTIATGKGVGEHGVYSFFRPVEKSYDARLISAKDVDAPPIWRILSARGHTVHVWGVPVTFPPEAVRGTLVAGMLSPENAEYAHPPGFTERLRAQGYVPDLGVWRQSQALADIDAIESQIAIKERLVCEQLKATDWSYSMIVFKSLDVLCHRPVQNLRREEVLRLLRRLDVALGAMTEAAGDDTTVMVLSDHGFAEYRRTFNVHRWLMEAGYSAPNPDAKLDALPQGSLADFKASERAARLGQLDLDATRAYAVETEGNFASIRLNLAGREPRGIVSEDARAEVLDAITRDLLAIEFPEGLPIVQAVHRGSDLYPGRWSSAIAPDLVVELEPDWRCVAATFGQTLTYGEPPFPDHSLNGIFVLAGKNVAPSKARDHLQLIDIAPLSLLLLDEPIPASFSGDAHAAFLRPATEPKRIPDADDPSLISTREAFEGNGVDLETLKVESRVKGLGYGK</sequence>
<evidence type="ECO:0000313" key="1">
    <source>
        <dbReference type="EMBL" id="QDV09654.1"/>
    </source>
</evidence>
<name>A0A518EZY9_9BACT</name>
<dbReference type="AlphaFoldDB" id="A0A518EZY9"/>
<dbReference type="PANTHER" id="PTHR10151:SF120">
    <property type="entry name" value="BIS(5'-ADENOSYL)-TRIPHOSPHATASE"/>
    <property type="match status" value="1"/>
</dbReference>
<reference evidence="1 2" key="1">
    <citation type="submission" date="2019-02" db="EMBL/GenBank/DDBJ databases">
        <title>Deep-cultivation of Planctomycetes and their phenomic and genomic characterization uncovers novel biology.</title>
        <authorList>
            <person name="Wiegand S."/>
            <person name="Jogler M."/>
            <person name="Boedeker C."/>
            <person name="Pinto D."/>
            <person name="Vollmers J."/>
            <person name="Rivas-Marin E."/>
            <person name="Kohn T."/>
            <person name="Peeters S.H."/>
            <person name="Heuer A."/>
            <person name="Rast P."/>
            <person name="Oberbeckmann S."/>
            <person name="Bunk B."/>
            <person name="Jeske O."/>
            <person name="Meyerdierks A."/>
            <person name="Storesund J.E."/>
            <person name="Kallscheuer N."/>
            <person name="Luecker S."/>
            <person name="Lage O.M."/>
            <person name="Pohl T."/>
            <person name="Merkel B.J."/>
            <person name="Hornburger P."/>
            <person name="Mueller R.-W."/>
            <person name="Bruemmer F."/>
            <person name="Labrenz M."/>
            <person name="Spormann A.M."/>
            <person name="Op den Camp H."/>
            <person name="Overmann J."/>
            <person name="Amann R."/>
            <person name="Jetten M.S.M."/>
            <person name="Mascher T."/>
            <person name="Medema M.H."/>
            <person name="Devos D.P."/>
            <person name="Kaster A.-K."/>
            <person name="Ovreas L."/>
            <person name="Rohde M."/>
            <person name="Galperin M.Y."/>
            <person name="Jogler C."/>
        </authorList>
    </citation>
    <scope>NUCLEOTIDE SEQUENCE [LARGE SCALE GENOMIC DNA]</scope>
    <source>
        <strain evidence="1 2">Poly30</strain>
    </source>
</reference>
<dbReference type="Pfam" id="PF01663">
    <property type="entry name" value="Phosphodiest"/>
    <property type="match status" value="1"/>
</dbReference>
<gene>
    <name evidence="1" type="ORF">Poly30_52120</name>
</gene>
<dbReference type="Gene3D" id="3.40.720.10">
    <property type="entry name" value="Alkaline Phosphatase, subunit A"/>
    <property type="match status" value="1"/>
</dbReference>
<dbReference type="OrthoDB" id="228738at2"/>
<dbReference type="InterPro" id="IPR017850">
    <property type="entry name" value="Alkaline_phosphatase_core_sf"/>
</dbReference>
<dbReference type="InterPro" id="IPR002591">
    <property type="entry name" value="Phosphodiest/P_Trfase"/>
</dbReference>
<dbReference type="RefSeq" id="WP_145204398.1">
    <property type="nucleotide sequence ID" value="NZ_CP036434.1"/>
</dbReference>
<dbReference type="SUPFAM" id="SSF53649">
    <property type="entry name" value="Alkaline phosphatase-like"/>
    <property type="match status" value="1"/>
</dbReference>
<dbReference type="PANTHER" id="PTHR10151">
    <property type="entry name" value="ECTONUCLEOTIDE PYROPHOSPHATASE/PHOSPHODIESTERASE"/>
    <property type="match status" value="1"/>
</dbReference>